<evidence type="ECO:0000256" key="3">
    <source>
        <dbReference type="ARBA" id="ARBA00023163"/>
    </source>
</evidence>
<dbReference type="Gene3D" id="1.10.10.60">
    <property type="entry name" value="Homeodomain-like"/>
    <property type="match status" value="2"/>
</dbReference>
<dbReference type="PANTHER" id="PTHR43280:SF2">
    <property type="entry name" value="HTH-TYPE TRANSCRIPTIONAL REGULATOR EXSA"/>
    <property type="match status" value="1"/>
</dbReference>
<dbReference type="OrthoDB" id="636258at2"/>
<accession>A0A363NKT1</accession>
<dbReference type="GO" id="GO:0043565">
    <property type="term" value="F:sequence-specific DNA binding"/>
    <property type="evidence" value="ECO:0007669"/>
    <property type="project" value="InterPro"/>
</dbReference>
<organism evidence="5 6">
    <name type="scientific">Sphingobacterium athyrii</name>
    <dbReference type="NCBI Taxonomy" id="2152717"/>
    <lineage>
        <taxon>Bacteria</taxon>
        <taxon>Pseudomonadati</taxon>
        <taxon>Bacteroidota</taxon>
        <taxon>Sphingobacteriia</taxon>
        <taxon>Sphingobacteriales</taxon>
        <taxon>Sphingobacteriaceae</taxon>
        <taxon>Sphingobacterium</taxon>
    </lineage>
</organism>
<keyword evidence="6" id="KW-1185">Reference proteome</keyword>
<dbReference type="EMBL" id="QCXX01000010">
    <property type="protein sequence ID" value="PUV21385.1"/>
    <property type="molecule type" value="Genomic_DNA"/>
</dbReference>
<keyword evidence="3" id="KW-0804">Transcription</keyword>
<dbReference type="SMART" id="SM00342">
    <property type="entry name" value="HTH_ARAC"/>
    <property type="match status" value="1"/>
</dbReference>
<protein>
    <recommendedName>
        <fullName evidence="4">HTH araC/xylS-type domain-containing protein</fullName>
    </recommendedName>
</protein>
<evidence type="ECO:0000256" key="1">
    <source>
        <dbReference type="ARBA" id="ARBA00023015"/>
    </source>
</evidence>
<dbReference type="PROSITE" id="PS01124">
    <property type="entry name" value="HTH_ARAC_FAMILY_2"/>
    <property type="match status" value="1"/>
</dbReference>
<comment type="caution">
    <text evidence="5">The sequence shown here is derived from an EMBL/GenBank/DDBJ whole genome shotgun (WGS) entry which is preliminary data.</text>
</comment>
<evidence type="ECO:0000256" key="2">
    <source>
        <dbReference type="ARBA" id="ARBA00023125"/>
    </source>
</evidence>
<evidence type="ECO:0000313" key="5">
    <source>
        <dbReference type="EMBL" id="PUV21385.1"/>
    </source>
</evidence>
<dbReference type="InterPro" id="IPR009057">
    <property type="entry name" value="Homeodomain-like_sf"/>
</dbReference>
<dbReference type="PANTHER" id="PTHR43280">
    <property type="entry name" value="ARAC-FAMILY TRANSCRIPTIONAL REGULATOR"/>
    <property type="match status" value="1"/>
</dbReference>
<dbReference type="AlphaFoldDB" id="A0A363NKT1"/>
<keyword evidence="1" id="KW-0805">Transcription regulation</keyword>
<dbReference type="RefSeq" id="WP_108636731.1">
    <property type="nucleotide sequence ID" value="NZ_QCXX01000010.1"/>
</dbReference>
<reference evidence="5 6" key="1">
    <citation type="submission" date="2018-04" db="EMBL/GenBank/DDBJ databases">
        <title>Sphingobacterium sp. M46 Genome.</title>
        <authorList>
            <person name="Cheng J."/>
            <person name="Li Y."/>
        </authorList>
    </citation>
    <scope>NUCLEOTIDE SEQUENCE [LARGE SCALE GENOMIC DNA]</scope>
    <source>
        <strain evidence="5 6">M46</strain>
    </source>
</reference>
<evidence type="ECO:0000259" key="4">
    <source>
        <dbReference type="PROSITE" id="PS01124"/>
    </source>
</evidence>
<dbReference type="GO" id="GO:0003700">
    <property type="term" value="F:DNA-binding transcription factor activity"/>
    <property type="evidence" value="ECO:0007669"/>
    <property type="project" value="InterPro"/>
</dbReference>
<name>A0A363NKT1_9SPHI</name>
<dbReference type="Proteomes" id="UP000250831">
    <property type="component" value="Unassembled WGS sequence"/>
</dbReference>
<dbReference type="SUPFAM" id="SSF46689">
    <property type="entry name" value="Homeodomain-like"/>
    <property type="match status" value="1"/>
</dbReference>
<gene>
    <name evidence="5" type="ORF">DCO56_26585</name>
</gene>
<feature type="domain" description="HTH araC/xylS-type" evidence="4">
    <location>
        <begin position="169"/>
        <end position="269"/>
    </location>
</feature>
<proteinExistence type="predicted"/>
<dbReference type="Pfam" id="PF12833">
    <property type="entry name" value="HTH_18"/>
    <property type="match status" value="1"/>
</dbReference>
<evidence type="ECO:0000313" key="6">
    <source>
        <dbReference type="Proteomes" id="UP000250831"/>
    </source>
</evidence>
<dbReference type="InterPro" id="IPR018060">
    <property type="entry name" value="HTH_AraC"/>
</dbReference>
<keyword evidence="2" id="KW-0238">DNA-binding</keyword>
<sequence length="274" mass="32037">MSLSFLPEKIKHKQKINLHELGFDFALVYISEGLLVSKNTGAKFLKENLLFLNTGSEILESKKDSSVFILYFSSHYFKDLHHIQQNFCLSHNPQHIFNSVTLLNKSLSLKKENRKIIEKILSLIYQQAESEDAATSTFIFHQVMSLFAFIENILKELNLTVNESREMSEELEAYIQQNIYFPDKLQIKNIADHFQISANYFGAFFKKRQQKSYKLYIDDIRIQLIEDRLASSQYTMKQIVDELGFNDESHLTNFYKKKRNTTPSAYKRSKKGSS</sequence>